<proteinExistence type="predicted"/>
<sequence length="59" mass="6634">MGELHVKDTLDVQRLDEDFFEVDIGKSNSMVAEDQRSVFRERASRLTHLLSNGKGGSIV</sequence>
<comment type="caution">
    <text evidence="1">The sequence shown here is derived from an EMBL/GenBank/DDBJ whole genome shotgun (WGS) entry which is preliminary data.</text>
</comment>
<dbReference type="EMBL" id="LWSA01000069">
    <property type="protein sequence ID" value="OCX74432.1"/>
    <property type="molecule type" value="Genomic_DNA"/>
</dbReference>
<gene>
    <name evidence="1" type="ORF">A6P07_05640</name>
</gene>
<dbReference type="RefSeq" id="WP_024895577.1">
    <property type="nucleotide sequence ID" value="NZ_JABBDW010000356.1"/>
</dbReference>
<dbReference type="AlphaFoldDB" id="A0A1C2J7L1"/>
<organism evidence="1 2">
    <name type="scientific">Acidithiobacillus thiooxidans</name>
    <name type="common">Thiobacillus thiooxidans</name>
    <dbReference type="NCBI Taxonomy" id="930"/>
    <lineage>
        <taxon>Bacteria</taxon>
        <taxon>Pseudomonadati</taxon>
        <taxon>Pseudomonadota</taxon>
        <taxon>Acidithiobacillia</taxon>
        <taxon>Acidithiobacillales</taxon>
        <taxon>Acidithiobacillaceae</taxon>
        <taxon>Acidithiobacillus</taxon>
    </lineage>
</organism>
<name>A0A1C2J7L1_ACITH</name>
<evidence type="ECO:0000313" key="2">
    <source>
        <dbReference type="Proteomes" id="UP000094893"/>
    </source>
</evidence>
<protein>
    <submittedName>
        <fullName evidence="1">Uncharacterized protein</fullName>
    </submittedName>
</protein>
<evidence type="ECO:0000313" key="1">
    <source>
        <dbReference type="EMBL" id="OCX74432.1"/>
    </source>
</evidence>
<accession>A0A1C2J7L1</accession>
<dbReference type="Proteomes" id="UP000094893">
    <property type="component" value="Unassembled WGS sequence"/>
</dbReference>
<reference evidence="1 2" key="1">
    <citation type="journal article" date="2016" name="Int. J. Mol. Sci.">
        <title>Comparative genomics of the extreme acidophile Acidithiobacillus thiooxidans reveals intraspecific divergence and niche adaptation.</title>
        <authorList>
            <person name="Zhang X."/>
            <person name="Feng X."/>
            <person name="Tao J."/>
            <person name="Ma L."/>
            <person name="Xiao Y."/>
            <person name="Liang Y."/>
            <person name="Liu X."/>
            <person name="Yin H."/>
        </authorList>
    </citation>
    <scope>NUCLEOTIDE SEQUENCE [LARGE SCALE GENOMIC DNA]</scope>
    <source>
        <strain evidence="1 2">A02</strain>
    </source>
</reference>